<comment type="caution">
    <text evidence="1">The sequence shown here is derived from an EMBL/GenBank/DDBJ whole genome shotgun (WGS) entry which is preliminary data.</text>
</comment>
<dbReference type="EMBL" id="PYUC01000003">
    <property type="protein sequence ID" value="PTB21336.1"/>
    <property type="molecule type" value="Genomic_DNA"/>
</dbReference>
<gene>
    <name evidence="1" type="ORF">C9I57_06645</name>
</gene>
<organism evidence="1 2">
    <name type="scientific">Trinickia symbiotica</name>
    <dbReference type="NCBI Taxonomy" id="863227"/>
    <lineage>
        <taxon>Bacteria</taxon>
        <taxon>Pseudomonadati</taxon>
        <taxon>Pseudomonadota</taxon>
        <taxon>Betaproteobacteria</taxon>
        <taxon>Burkholderiales</taxon>
        <taxon>Burkholderiaceae</taxon>
        <taxon>Trinickia</taxon>
    </lineage>
</organism>
<accession>A0A2T3XXV2</accession>
<dbReference type="Proteomes" id="UP000240638">
    <property type="component" value="Unassembled WGS sequence"/>
</dbReference>
<dbReference type="AlphaFoldDB" id="A0A2T3XXV2"/>
<protein>
    <submittedName>
        <fullName evidence="1">Uncharacterized protein</fullName>
    </submittedName>
</protein>
<sequence length="65" mass="7113">MGAIFLRERRPVEAVCVNRSHSPVSNRCFAATAFRSFSASRGAARFGPAASFRRAPCAHALFRTN</sequence>
<name>A0A2T3XXV2_9BURK</name>
<evidence type="ECO:0000313" key="1">
    <source>
        <dbReference type="EMBL" id="PTB21336.1"/>
    </source>
</evidence>
<evidence type="ECO:0000313" key="2">
    <source>
        <dbReference type="Proteomes" id="UP000240638"/>
    </source>
</evidence>
<reference evidence="1 2" key="1">
    <citation type="submission" date="2018-03" db="EMBL/GenBank/DDBJ databases">
        <title>Whole genome analyses suggest that Burkholderia sensu lato contains two further novel genera in the rhizoxinica-symbiotica group Mycetohabitans gen. nov., and Trinickia gen. nov.: implications for the evolution of diazotrophy and nodulation in the Burkholderiaceae.</title>
        <authorList>
            <person name="Estrada De Los Santos P."/>
            <person name="Palmer M."/>
            <person name="Chavez-Ramirez B."/>
            <person name="Steenkamp E.T."/>
            <person name="Hirsch A.M."/>
            <person name="Manyaka P."/>
            <person name="Maluk M."/>
            <person name="Lafos M."/>
            <person name="Crook M."/>
            <person name="Gross E."/>
            <person name="Simon M.F."/>
            <person name="Bueno Dos Reis Junior F."/>
            <person name="Poole P.S."/>
            <person name="Venter S.N."/>
            <person name="James E.K."/>
        </authorList>
    </citation>
    <scope>NUCLEOTIDE SEQUENCE [LARGE SCALE GENOMIC DNA]</scope>
    <source>
        <strain evidence="1 2">JPY-366</strain>
    </source>
</reference>
<proteinExistence type="predicted"/>